<feature type="transmembrane region" description="Helical" evidence="1">
    <location>
        <begin position="56"/>
        <end position="77"/>
    </location>
</feature>
<evidence type="ECO:0000256" key="1">
    <source>
        <dbReference type="SAM" id="Phobius"/>
    </source>
</evidence>
<sequence>MADLLLRPSPALRPSSGAIPARTVLTAGLVVSLTALLVALIGLAVDPRSIGGAPAWLKPMKFAVSVSLYLLTLRLLLPSLDRFRRRLGTVAVVLVSLLAAELVLIDLQVVRGTTSHFNERTPFDAAVYYGMGGMVSVVFLATAVVAVMALRSRGTDRGVAAGVRWGLLLALVGMAEAVLMTVNFGWQEGGGHTVGAADGGPGMPITDWSLLHGDLRIGHFLGLHALQVLPVLAVLLARIGLPEQMRRRLATVAGAGYLGAIALVTWQALRGEPLVAPSAATLIAAATLLAVVLLGVVGVLVAERRRELGLRATR</sequence>
<dbReference type="Proteomes" id="UP001597347">
    <property type="component" value="Unassembled WGS sequence"/>
</dbReference>
<reference evidence="3" key="1">
    <citation type="journal article" date="2019" name="Int. J. Syst. Evol. Microbiol.">
        <title>The Global Catalogue of Microorganisms (GCM) 10K type strain sequencing project: providing services to taxonomists for standard genome sequencing and annotation.</title>
        <authorList>
            <consortium name="The Broad Institute Genomics Platform"/>
            <consortium name="The Broad Institute Genome Sequencing Center for Infectious Disease"/>
            <person name="Wu L."/>
            <person name="Ma J."/>
        </authorList>
    </citation>
    <scope>NUCLEOTIDE SEQUENCE [LARGE SCALE GENOMIC DNA]</scope>
    <source>
        <strain evidence="3">CGMCC 1.12471</strain>
    </source>
</reference>
<feature type="transmembrane region" description="Helical" evidence="1">
    <location>
        <begin position="127"/>
        <end position="150"/>
    </location>
</feature>
<comment type="caution">
    <text evidence="2">The sequence shown here is derived from an EMBL/GenBank/DDBJ whole genome shotgun (WGS) entry which is preliminary data.</text>
</comment>
<evidence type="ECO:0000313" key="3">
    <source>
        <dbReference type="Proteomes" id="UP001597347"/>
    </source>
</evidence>
<organism evidence="2 3">
    <name type="scientific">Amnibacterium endophyticum</name>
    <dbReference type="NCBI Taxonomy" id="2109337"/>
    <lineage>
        <taxon>Bacteria</taxon>
        <taxon>Bacillati</taxon>
        <taxon>Actinomycetota</taxon>
        <taxon>Actinomycetes</taxon>
        <taxon>Micrococcales</taxon>
        <taxon>Microbacteriaceae</taxon>
        <taxon>Amnibacterium</taxon>
    </lineage>
</organism>
<dbReference type="EMBL" id="JBHUEA010000016">
    <property type="protein sequence ID" value="MFD1722130.1"/>
    <property type="molecule type" value="Genomic_DNA"/>
</dbReference>
<keyword evidence="3" id="KW-1185">Reference proteome</keyword>
<protein>
    <submittedName>
        <fullName evidence="2">Uncharacterized protein</fullName>
    </submittedName>
</protein>
<feature type="transmembrane region" description="Helical" evidence="1">
    <location>
        <begin position="89"/>
        <end position="107"/>
    </location>
</feature>
<feature type="transmembrane region" description="Helical" evidence="1">
    <location>
        <begin position="281"/>
        <end position="302"/>
    </location>
</feature>
<accession>A0ABW4LF34</accession>
<keyword evidence="1" id="KW-0812">Transmembrane</keyword>
<feature type="transmembrane region" description="Helical" evidence="1">
    <location>
        <begin position="162"/>
        <end position="186"/>
    </location>
</feature>
<feature type="transmembrane region" description="Helical" evidence="1">
    <location>
        <begin position="21"/>
        <end position="44"/>
    </location>
</feature>
<evidence type="ECO:0000313" key="2">
    <source>
        <dbReference type="EMBL" id="MFD1722130.1"/>
    </source>
</evidence>
<name>A0ABW4LF34_9MICO</name>
<proteinExistence type="predicted"/>
<dbReference type="RefSeq" id="WP_377934956.1">
    <property type="nucleotide sequence ID" value="NZ_JBHUEA010000016.1"/>
</dbReference>
<keyword evidence="1" id="KW-1133">Transmembrane helix</keyword>
<keyword evidence="1" id="KW-0472">Membrane</keyword>
<feature type="transmembrane region" description="Helical" evidence="1">
    <location>
        <begin position="249"/>
        <end position="269"/>
    </location>
</feature>
<feature type="transmembrane region" description="Helical" evidence="1">
    <location>
        <begin position="217"/>
        <end position="237"/>
    </location>
</feature>
<gene>
    <name evidence="2" type="ORF">ACFSBI_11265</name>
</gene>